<dbReference type="SUPFAM" id="SSF103039">
    <property type="entry name" value="CheC-like"/>
    <property type="match status" value="1"/>
</dbReference>
<evidence type="ECO:0000256" key="4">
    <source>
        <dbReference type="ARBA" id="ARBA00021898"/>
    </source>
</evidence>
<keyword evidence="13" id="KW-1185">Reference proteome</keyword>
<dbReference type="GO" id="GO:0071978">
    <property type="term" value="P:bacterial-type flagellum-dependent swarming motility"/>
    <property type="evidence" value="ECO:0007669"/>
    <property type="project" value="TreeGrafter"/>
</dbReference>
<evidence type="ECO:0000256" key="3">
    <source>
        <dbReference type="ARBA" id="ARBA00011049"/>
    </source>
</evidence>
<keyword evidence="12" id="KW-0282">Flagellum</keyword>
<evidence type="ECO:0000313" key="12">
    <source>
        <dbReference type="EMBL" id="MBP3191946.1"/>
    </source>
</evidence>
<dbReference type="Gene3D" id="3.40.1550.10">
    <property type="entry name" value="CheC-like"/>
    <property type="match status" value="1"/>
</dbReference>
<reference evidence="12" key="1">
    <citation type="submission" date="2021-02" db="EMBL/GenBank/DDBJ databases">
        <title>Natronogracilivirga saccharolytica gen. nov. sp. nov. a new anaerobic, haloalkiliphilic carbohydrate-fermenting bacterium from soda lake and proposing of Cyclonatronumiaceae fam. nov. in the phylum Balneolaeota.</title>
        <authorList>
            <person name="Zhilina T.N."/>
            <person name="Sorokin D.Y."/>
            <person name="Zavarzina D.G."/>
            <person name="Toshchakov S.V."/>
            <person name="Kublanov I.V."/>
        </authorList>
    </citation>
    <scope>NUCLEOTIDE SEQUENCE</scope>
    <source>
        <strain evidence="12">Z-1702</strain>
    </source>
</reference>
<dbReference type="GO" id="GO:0003774">
    <property type="term" value="F:cytoskeletal motor activity"/>
    <property type="evidence" value="ECO:0007669"/>
    <property type="project" value="InterPro"/>
</dbReference>
<dbReference type="CDD" id="cd17908">
    <property type="entry name" value="FliM"/>
    <property type="match status" value="1"/>
</dbReference>
<accession>A0A8J7USV9</accession>
<dbReference type="PANTHER" id="PTHR30034">
    <property type="entry name" value="FLAGELLAR MOTOR SWITCH PROTEIN FLIM"/>
    <property type="match status" value="1"/>
</dbReference>
<evidence type="ECO:0000313" key="13">
    <source>
        <dbReference type="Proteomes" id="UP000673975"/>
    </source>
</evidence>
<protein>
    <recommendedName>
        <fullName evidence="4">Flagellar motor switch protein FliM</fullName>
    </recommendedName>
</protein>
<dbReference type="Gene3D" id="2.30.330.10">
    <property type="entry name" value="SpoA-like"/>
    <property type="match status" value="1"/>
</dbReference>
<dbReference type="Pfam" id="PF02154">
    <property type="entry name" value="FliM"/>
    <property type="match status" value="1"/>
</dbReference>
<keyword evidence="9" id="KW-0975">Bacterial flagellum</keyword>
<comment type="subcellular location">
    <subcellularLocation>
        <location evidence="1">Bacterial flagellum basal body</location>
    </subcellularLocation>
    <subcellularLocation>
        <location evidence="2">Cell membrane</location>
        <topology evidence="2">Peripheral membrane protein</topology>
    </subcellularLocation>
</comment>
<sequence length="311" mass="35479">MDSNHPRTAPRRKKYVEPYDFKHPKLFSKEIMRTLRTLHEVFARNLSRVFSSALRTKVDVKLMQIDQLATSEFVRHIETPSAIYVLNVEELGGDMVMVMKPGFCIHLVEKQSGGRGQGLDEHRMLTTIEEKIMSRIMKNVNREIIAAWEPIMSFRISSFSYESKPENVHMISADPSIVAVFRVDLGEQSVELKISYPYSLLKESLNESVLQSGSHSRQAKLSEEQLKGYEQTLSMANIRVQPLLGTTTLTIGELMDLEEGDAIALNQKTDQPLEVRIHGVKKMMAYPGTRGNKKAVKIYQILEEINEQELL</sequence>
<keyword evidence="6" id="KW-0145">Chemotaxis</keyword>
<evidence type="ECO:0000256" key="2">
    <source>
        <dbReference type="ARBA" id="ARBA00004202"/>
    </source>
</evidence>
<feature type="domain" description="Flagellar motor switch protein FliN-like C-terminal" evidence="11">
    <location>
        <begin position="233"/>
        <end position="302"/>
    </location>
</feature>
<dbReference type="InterPro" id="IPR001689">
    <property type="entry name" value="Flag_FliM"/>
</dbReference>
<dbReference type="PANTHER" id="PTHR30034:SF6">
    <property type="entry name" value="YOP PROTEINS TRANSLOCATION PROTEIN Q"/>
    <property type="match status" value="1"/>
</dbReference>
<dbReference type="SUPFAM" id="SSF101801">
    <property type="entry name" value="Surface presentation of antigens (SPOA)"/>
    <property type="match status" value="1"/>
</dbReference>
<evidence type="ECO:0000259" key="11">
    <source>
        <dbReference type="Pfam" id="PF01052"/>
    </source>
</evidence>
<keyword evidence="12" id="KW-0969">Cilium</keyword>
<evidence type="ECO:0000256" key="8">
    <source>
        <dbReference type="ARBA" id="ARBA00023136"/>
    </source>
</evidence>
<dbReference type="Pfam" id="PF01052">
    <property type="entry name" value="FliMN_C"/>
    <property type="match status" value="1"/>
</dbReference>
<dbReference type="RefSeq" id="WP_210510847.1">
    <property type="nucleotide sequence ID" value="NZ_JAFIDN010000003.1"/>
</dbReference>
<evidence type="ECO:0000256" key="6">
    <source>
        <dbReference type="ARBA" id="ARBA00022500"/>
    </source>
</evidence>
<dbReference type="PIRSF" id="PIRSF002888">
    <property type="entry name" value="FliM"/>
    <property type="match status" value="1"/>
</dbReference>
<dbReference type="InterPro" id="IPR001543">
    <property type="entry name" value="FliN-like_C"/>
</dbReference>
<evidence type="ECO:0000256" key="9">
    <source>
        <dbReference type="ARBA" id="ARBA00023143"/>
    </source>
</evidence>
<gene>
    <name evidence="12" type="ORF">NATSA_04630</name>
</gene>
<organism evidence="12 13">
    <name type="scientific">Natronogracilivirga saccharolytica</name>
    <dbReference type="NCBI Taxonomy" id="2812953"/>
    <lineage>
        <taxon>Bacteria</taxon>
        <taxon>Pseudomonadati</taxon>
        <taxon>Balneolota</taxon>
        <taxon>Balneolia</taxon>
        <taxon>Balneolales</taxon>
        <taxon>Cyclonatronaceae</taxon>
        <taxon>Natronogracilivirga</taxon>
    </lineage>
</organism>
<dbReference type="AlphaFoldDB" id="A0A8J7USV9"/>
<dbReference type="GO" id="GO:0050918">
    <property type="term" value="P:positive chemotaxis"/>
    <property type="evidence" value="ECO:0007669"/>
    <property type="project" value="TreeGrafter"/>
</dbReference>
<keyword evidence="5" id="KW-1003">Cell membrane</keyword>
<comment type="similarity">
    <text evidence="3">Belongs to the FliM family.</text>
</comment>
<comment type="caution">
    <text evidence="12">The sequence shown here is derived from an EMBL/GenBank/DDBJ whole genome shotgun (WGS) entry which is preliminary data.</text>
</comment>
<proteinExistence type="inferred from homology"/>
<dbReference type="InterPro" id="IPR028976">
    <property type="entry name" value="CheC-like_sf"/>
</dbReference>
<comment type="function">
    <text evidence="10">FliM is one of three proteins (FliG, FliN, FliM) that forms the rotor-mounted switch complex (C ring), located at the base of the basal body. This complex interacts with the CheY and CheZ chemotaxis proteins, in addition to contacting components of the motor that determine the direction of flagellar rotation.</text>
</comment>
<evidence type="ECO:0000256" key="1">
    <source>
        <dbReference type="ARBA" id="ARBA00004117"/>
    </source>
</evidence>
<keyword evidence="12" id="KW-0966">Cell projection</keyword>
<dbReference type="Proteomes" id="UP000673975">
    <property type="component" value="Unassembled WGS sequence"/>
</dbReference>
<evidence type="ECO:0000256" key="5">
    <source>
        <dbReference type="ARBA" id="ARBA00022475"/>
    </source>
</evidence>
<name>A0A8J7USV9_9BACT</name>
<evidence type="ECO:0000256" key="7">
    <source>
        <dbReference type="ARBA" id="ARBA00022779"/>
    </source>
</evidence>
<dbReference type="EMBL" id="JAFIDN010000003">
    <property type="protein sequence ID" value="MBP3191946.1"/>
    <property type="molecule type" value="Genomic_DNA"/>
</dbReference>
<dbReference type="GO" id="GO:0005886">
    <property type="term" value="C:plasma membrane"/>
    <property type="evidence" value="ECO:0007669"/>
    <property type="project" value="UniProtKB-SubCell"/>
</dbReference>
<dbReference type="GO" id="GO:0009425">
    <property type="term" value="C:bacterial-type flagellum basal body"/>
    <property type="evidence" value="ECO:0007669"/>
    <property type="project" value="UniProtKB-SubCell"/>
</dbReference>
<evidence type="ECO:0000256" key="10">
    <source>
        <dbReference type="ARBA" id="ARBA00025044"/>
    </source>
</evidence>
<keyword evidence="7" id="KW-0283">Flagellar rotation</keyword>
<dbReference type="InterPro" id="IPR036429">
    <property type="entry name" value="SpoA-like_sf"/>
</dbReference>
<keyword evidence="8" id="KW-0472">Membrane</keyword>